<dbReference type="AlphaFoldDB" id="A0A0F9I8T4"/>
<accession>A0A0F9I8T4</accession>
<protein>
    <recommendedName>
        <fullName evidence="8">Type II toxin-antitoxin system HicA family toxin</fullName>
    </recommendedName>
</protein>
<dbReference type="GO" id="GO:0016787">
    <property type="term" value="F:hydrolase activity"/>
    <property type="evidence" value="ECO:0007669"/>
    <property type="project" value="UniProtKB-KW"/>
</dbReference>
<name>A0A0F9I8T4_9ZZZZ</name>
<evidence type="ECO:0000256" key="2">
    <source>
        <dbReference type="ARBA" id="ARBA00022722"/>
    </source>
</evidence>
<gene>
    <name evidence="7" type="ORF">LCGC14_1689690</name>
</gene>
<organism evidence="7">
    <name type="scientific">marine sediment metagenome</name>
    <dbReference type="NCBI Taxonomy" id="412755"/>
    <lineage>
        <taxon>unclassified sequences</taxon>
        <taxon>metagenomes</taxon>
        <taxon>ecological metagenomes</taxon>
    </lineage>
</organism>
<evidence type="ECO:0008006" key="8">
    <source>
        <dbReference type="Google" id="ProtNLM"/>
    </source>
</evidence>
<evidence type="ECO:0000256" key="3">
    <source>
        <dbReference type="ARBA" id="ARBA00022759"/>
    </source>
</evidence>
<dbReference type="Gene3D" id="3.30.920.30">
    <property type="entry name" value="Hypothetical protein"/>
    <property type="match status" value="1"/>
</dbReference>
<keyword evidence="6" id="KW-0346">Stress response</keyword>
<dbReference type="GO" id="GO:0003729">
    <property type="term" value="F:mRNA binding"/>
    <property type="evidence" value="ECO:0007669"/>
    <property type="project" value="InterPro"/>
</dbReference>
<evidence type="ECO:0000256" key="1">
    <source>
        <dbReference type="ARBA" id="ARBA00022649"/>
    </source>
</evidence>
<evidence type="ECO:0000256" key="6">
    <source>
        <dbReference type="ARBA" id="ARBA00023016"/>
    </source>
</evidence>
<evidence type="ECO:0000256" key="5">
    <source>
        <dbReference type="ARBA" id="ARBA00022884"/>
    </source>
</evidence>
<keyword evidence="3" id="KW-0255">Endonuclease</keyword>
<reference evidence="7" key="1">
    <citation type="journal article" date="2015" name="Nature">
        <title>Complex archaea that bridge the gap between prokaryotes and eukaryotes.</title>
        <authorList>
            <person name="Spang A."/>
            <person name="Saw J.H."/>
            <person name="Jorgensen S.L."/>
            <person name="Zaremba-Niedzwiedzka K."/>
            <person name="Martijn J."/>
            <person name="Lind A.E."/>
            <person name="van Eijk R."/>
            <person name="Schleper C."/>
            <person name="Guy L."/>
            <person name="Ettema T.J."/>
        </authorList>
    </citation>
    <scope>NUCLEOTIDE SEQUENCE</scope>
</reference>
<comment type="caution">
    <text evidence="7">The sequence shown here is derived from an EMBL/GenBank/DDBJ whole genome shotgun (WGS) entry which is preliminary data.</text>
</comment>
<dbReference type="EMBL" id="LAZR01014762">
    <property type="protein sequence ID" value="KKM16059.1"/>
    <property type="molecule type" value="Genomic_DNA"/>
</dbReference>
<dbReference type="Pfam" id="PF07927">
    <property type="entry name" value="HicA_toxin"/>
    <property type="match status" value="1"/>
</dbReference>
<dbReference type="GO" id="GO:0004519">
    <property type="term" value="F:endonuclease activity"/>
    <property type="evidence" value="ECO:0007669"/>
    <property type="project" value="UniProtKB-KW"/>
</dbReference>
<evidence type="ECO:0000313" key="7">
    <source>
        <dbReference type="EMBL" id="KKM16059.1"/>
    </source>
</evidence>
<proteinExistence type="predicted"/>
<dbReference type="InterPro" id="IPR038570">
    <property type="entry name" value="HicA_sf"/>
</dbReference>
<keyword evidence="5" id="KW-0694">RNA-binding</keyword>
<dbReference type="InterPro" id="IPR012933">
    <property type="entry name" value="HicA_mRNA_interferase"/>
</dbReference>
<dbReference type="SUPFAM" id="SSF54786">
    <property type="entry name" value="YcfA/nrd intein domain"/>
    <property type="match status" value="1"/>
</dbReference>
<keyword evidence="1" id="KW-1277">Toxin-antitoxin system</keyword>
<keyword evidence="2" id="KW-0540">Nuclease</keyword>
<keyword evidence="4" id="KW-0378">Hydrolase</keyword>
<sequence length="59" mass="6754">MASEVRFSEVQKMLERKGYTLARVSGSHHVFTKPGDLPVSIPVHKGKVKPYYVRQIEKI</sequence>
<evidence type="ECO:0000256" key="4">
    <source>
        <dbReference type="ARBA" id="ARBA00022801"/>
    </source>
</evidence>